<comment type="similarity">
    <text evidence="1 4">Belongs to the plant dirigent protein family.</text>
</comment>
<feature type="signal peptide" evidence="4">
    <location>
        <begin position="1"/>
        <end position="24"/>
    </location>
</feature>
<protein>
    <recommendedName>
        <fullName evidence="4">Dirigent protein</fullName>
    </recommendedName>
</protein>
<evidence type="ECO:0000256" key="1">
    <source>
        <dbReference type="ARBA" id="ARBA00010746"/>
    </source>
</evidence>
<evidence type="ECO:0000313" key="6">
    <source>
        <dbReference type="Proteomes" id="UP001558713"/>
    </source>
</evidence>
<organism evidence="5 6">
    <name type="scientific">Cardamine amara subsp. amara</name>
    <dbReference type="NCBI Taxonomy" id="228776"/>
    <lineage>
        <taxon>Eukaryota</taxon>
        <taxon>Viridiplantae</taxon>
        <taxon>Streptophyta</taxon>
        <taxon>Embryophyta</taxon>
        <taxon>Tracheophyta</taxon>
        <taxon>Spermatophyta</taxon>
        <taxon>Magnoliopsida</taxon>
        <taxon>eudicotyledons</taxon>
        <taxon>Gunneridae</taxon>
        <taxon>Pentapetalae</taxon>
        <taxon>rosids</taxon>
        <taxon>malvids</taxon>
        <taxon>Brassicales</taxon>
        <taxon>Brassicaceae</taxon>
        <taxon>Cardamineae</taxon>
        <taxon>Cardamine</taxon>
    </lineage>
</organism>
<dbReference type="AlphaFoldDB" id="A0ABD0ZG27"/>
<reference evidence="5 6" key="1">
    <citation type="submission" date="2024-04" db="EMBL/GenBank/DDBJ databases">
        <title>Genome assembly C_amara_ONT_v2.</title>
        <authorList>
            <person name="Yant L."/>
            <person name="Moore C."/>
            <person name="Slenker M."/>
        </authorList>
    </citation>
    <scope>NUCLEOTIDE SEQUENCE [LARGE SCALE GENOMIC DNA]</scope>
    <source>
        <tissue evidence="5">Leaf</tissue>
    </source>
</reference>
<comment type="caution">
    <text evidence="5">The sequence shown here is derived from an EMBL/GenBank/DDBJ whole genome shotgun (WGS) entry which is preliminary data.</text>
</comment>
<accession>A0ABD0ZG27</accession>
<proteinExistence type="inferred from homology"/>
<dbReference type="EMBL" id="JBANAX010000783">
    <property type="protein sequence ID" value="KAL1193448.1"/>
    <property type="molecule type" value="Genomic_DNA"/>
</dbReference>
<keyword evidence="3 4" id="KW-0964">Secreted</keyword>
<comment type="function">
    <text evidence="4">Dirigent proteins impart stereoselectivity on the phenoxy radical-coupling reaction, yielding optically active lignans from two molecules of coniferyl alcohol in the biosynthesis of lignans, flavonolignans, and alkaloids and thus plays a central role in plant secondary metabolism.</text>
</comment>
<gene>
    <name evidence="5" type="ORF">V5N11_019181</name>
</gene>
<keyword evidence="4" id="KW-0052">Apoplast</keyword>
<dbReference type="GO" id="GO:0009699">
    <property type="term" value="P:phenylpropanoid biosynthetic process"/>
    <property type="evidence" value="ECO:0007669"/>
    <property type="project" value="UniProtKB-ARBA"/>
</dbReference>
<keyword evidence="6" id="KW-1185">Reference proteome</keyword>
<evidence type="ECO:0000256" key="3">
    <source>
        <dbReference type="ARBA" id="ARBA00022525"/>
    </source>
</evidence>
<dbReference type="Pfam" id="PF03018">
    <property type="entry name" value="Dirigent"/>
    <property type="match status" value="1"/>
</dbReference>
<dbReference type="PANTHER" id="PTHR21495">
    <property type="entry name" value="NUCLEOPORIN-RELATED"/>
    <property type="match status" value="1"/>
</dbReference>
<dbReference type="InterPro" id="IPR004265">
    <property type="entry name" value="Dirigent"/>
</dbReference>
<comment type="subcellular location">
    <subcellularLocation>
        <location evidence="4">Secreted</location>
        <location evidence="4">Extracellular space</location>
        <location evidence="4">Apoplast</location>
    </subcellularLocation>
</comment>
<dbReference type="InterPro" id="IPR044859">
    <property type="entry name" value="Allene_oxi_cyc_Dirigent"/>
</dbReference>
<name>A0ABD0ZG27_CARAN</name>
<dbReference type="Proteomes" id="UP001558713">
    <property type="component" value="Unassembled WGS sequence"/>
</dbReference>
<sequence length="190" mass="20596">MASILLLLLPLFSVLLFTATITESETFSTTVKAPYPGNKPEKLTHIHFYFHDIVSGDKPTAVAVARGTKRNSSATFLGVVAVADDPLTVGPEITSGEVGRAQGVYATADQKKSGLLMTFNLVFTMGEFSGSTVAMYGRNPIWSKVREMPFIGGTGAFRFGSGYAQAKTFRSILLMKMLWLSIMSMFGISF</sequence>
<evidence type="ECO:0000256" key="2">
    <source>
        <dbReference type="ARBA" id="ARBA00011738"/>
    </source>
</evidence>
<dbReference type="Gene3D" id="2.40.480.10">
    <property type="entry name" value="Allene oxide cyclase-like"/>
    <property type="match status" value="1"/>
</dbReference>
<evidence type="ECO:0000313" key="5">
    <source>
        <dbReference type="EMBL" id="KAL1193448.1"/>
    </source>
</evidence>
<keyword evidence="4" id="KW-0732">Signal</keyword>
<evidence type="ECO:0000256" key="4">
    <source>
        <dbReference type="RuleBase" id="RU363099"/>
    </source>
</evidence>
<comment type="subunit">
    <text evidence="2 4">Homodimer.</text>
</comment>
<dbReference type="GO" id="GO:0048046">
    <property type="term" value="C:apoplast"/>
    <property type="evidence" value="ECO:0007669"/>
    <property type="project" value="UniProtKB-SubCell"/>
</dbReference>
<feature type="chain" id="PRO_5044524963" description="Dirigent protein" evidence="4">
    <location>
        <begin position="25"/>
        <end position="190"/>
    </location>
</feature>